<keyword evidence="1" id="KW-0812">Transmembrane</keyword>
<keyword evidence="1" id="KW-0472">Membrane</keyword>
<dbReference type="Proteomes" id="UP001642409">
    <property type="component" value="Unassembled WGS sequence"/>
</dbReference>
<feature type="transmembrane region" description="Helical" evidence="1">
    <location>
        <begin position="191"/>
        <end position="214"/>
    </location>
</feature>
<sequence>MTLKQFNESVGVQFESSIEYQSFRKNTFVQDQTQTLMIISFVDSSNQILYEVCNYMIGWVVFRNRTLRYMTQKCVQLSSSRTGLTVRQGFSQLIVFLISHVYFQQNGIFSFLGQYNFPQQINYSVLDQTICFTCDQLDNTFTYAKSTCAQNWALTRDKIALSSNATVGLIYANLFDNFNQQTIITQYNSTWIPFIVTSALLVLVVVFMVLYLVTTQKQVINYYKQKLQ</sequence>
<accession>A0AA86NIE2</accession>
<evidence type="ECO:0000313" key="3">
    <source>
        <dbReference type="EMBL" id="CAL6075695.1"/>
    </source>
</evidence>
<gene>
    <name evidence="3" type="ORF">HINF_LOCUS57332</name>
    <name evidence="2" type="ORF">HINF_LOCUS7249</name>
</gene>
<evidence type="ECO:0000256" key="1">
    <source>
        <dbReference type="SAM" id="Phobius"/>
    </source>
</evidence>
<name>A0AA86NIE2_9EUKA</name>
<reference evidence="2" key="1">
    <citation type="submission" date="2023-06" db="EMBL/GenBank/DDBJ databases">
        <authorList>
            <person name="Kurt Z."/>
        </authorList>
    </citation>
    <scope>NUCLEOTIDE SEQUENCE</scope>
</reference>
<dbReference type="EMBL" id="CATOUU010000181">
    <property type="protein sequence ID" value="CAI9919604.1"/>
    <property type="molecule type" value="Genomic_DNA"/>
</dbReference>
<dbReference type="AlphaFoldDB" id="A0AA86NIE2"/>
<reference evidence="3 4" key="2">
    <citation type="submission" date="2024-07" db="EMBL/GenBank/DDBJ databases">
        <authorList>
            <person name="Akdeniz Z."/>
        </authorList>
    </citation>
    <scope>NUCLEOTIDE SEQUENCE [LARGE SCALE GENOMIC DNA]</scope>
</reference>
<keyword evidence="1" id="KW-1133">Transmembrane helix</keyword>
<evidence type="ECO:0000313" key="4">
    <source>
        <dbReference type="Proteomes" id="UP001642409"/>
    </source>
</evidence>
<evidence type="ECO:0000313" key="2">
    <source>
        <dbReference type="EMBL" id="CAI9919604.1"/>
    </source>
</evidence>
<organism evidence="2">
    <name type="scientific">Hexamita inflata</name>
    <dbReference type="NCBI Taxonomy" id="28002"/>
    <lineage>
        <taxon>Eukaryota</taxon>
        <taxon>Metamonada</taxon>
        <taxon>Diplomonadida</taxon>
        <taxon>Hexamitidae</taxon>
        <taxon>Hexamitinae</taxon>
        <taxon>Hexamita</taxon>
    </lineage>
</organism>
<dbReference type="EMBL" id="CAXDID020000315">
    <property type="protein sequence ID" value="CAL6075695.1"/>
    <property type="molecule type" value="Genomic_DNA"/>
</dbReference>
<proteinExistence type="predicted"/>
<protein>
    <submittedName>
        <fullName evidence="3">Hypothetical_protein</fullName>
    </submittedName>
</protein>
<keyword evidence="4" id="KW-1185">Reference proteome</keyword>
<comment type="caution">
    <text evidence="2">The sequence shown here is derived from an EMBL/GenBank/DDBJ whole genome shotgun (WGS) entry which is preliminary data.</text>
</comment>